<evidence type="ECO:0000259" key="2">
    <source>
        <dbReference type="Pfam" id="PF13280"/>
    </source>
</evidence>
<dbReference type="InterPro" id="IPR026881">
    <property type="entry name" value="WYL_dom"/>
</dbReference>
<accession>A0AB38A6N6</accession>
<dbReference type="Proteomes" id="UP000183687">
    <property type="component" value="Unassembled WGS sequence"/>
</dbReference>
<proteinExistence type="predicted"/>
<feature type="compositionally biased region" description="Polar residues" evidence="1">
    <location>
        <begin position="149"/>
        <end position="170"/>
    </location>
</feature>
<feature type="region of interest" description="Disordered" evidence="1">
    <location>
        <begin position="144"/>
        <end position="170"/>
    </location>
</feature>
<name>A0AB38A6N6_9ACTN</name>
<reference evidence="3 4" key="1">
    <citation type="submission" date="2016-10" db="EMBL/GenBank/DDBJ databases">
        <authorList>
            <person name="Varghese N."/>
            <person name="Submissions S."/>
        </authorList>
    </citation>
    <scope>NUCLEOTIDE SEQUENCE [LARGE SCALE GENOMIC DNA]</scope>
    <source>
        <strain evidence="3 4">DSM 20586</strain>
    </source>
</reference>
<dbReference type="Pfam" id="PF13280">
    <property type="entry name" value="WYL"/>
    <property type="match status" value="1"/>
</dbReference>
<organism evidence="3 4">
    <name type="scientific">Atopobium minutum</name>
    <dbReference type="NCBI Taxonomy" id="1381"/>
    <lineage>
        <taxon>Bacteria</taxon>
        <taxon>Bacillati</taxon>
        <taxon>Actinomycetota</taxon>
        <taxon>Coriobacteriia</taxon>
        <taxon>Coriobacteriales</taxon>
        <taxon>Atopobiaceae</taxon>
        <taxon>Atopobium</taxon>
    </lineage>
</organism>
<evidence type="ECO:0000313" key="3">
    <source>
        <dbReference type="EMBL" id="SEB70388.1"/>
    </source>
</evidence>
<feature type="domain" description="WYL" evidence="2">
    <location>
        <begin position="175"/>
        <end position="265"/>
    </location>
</feature>
<protein>
    <submittedName>
        <fullName evidence="3">Proteasome accessory factor B</fullName>
    </submittedName>
</protein>
<dbReference type="AlphaFoldDB" id="A0AB38A6N6"/>
<comment type="caution">
    <text evidence="3">The sequence shown here is derived from an EMBL/GenBank/DDBJ whole genome shotgun (WGS) entry which is preliminary data.</text>
</comment>
<sequence length="373" mass="40791">MSEQTDLFAEDDFGAPLSKSEQMAERVTSLAVLFMHASAPLLLTEITAALYAQLSKSAAEKAFMRDRAYLAQCGISIISVRDESLGDVYTLDRKATFANEAALSLDDAATIQSVCAPYLSQPDFPYREDLRMALAKIHKVFNQHDKTPDTASPTNTLSDSSANATLSTKPPTSRMLATLHSCFVNRCSCQITYCNAAGKLSMRQIAVLGLFSSRGRSYFVGAPMQSETSSSNEAESHGASLNQTPSGNLNLNDIRVFREDRIQNVVPLSVSYTIPQTFSVTDYLLLPFQYGEEQVKALFCVPLEPECVVLAQQLNSSSCSFDQKQSKLAISINPARVRDAARWAIAQGFIPDEPPVLVEAYSTLLKEASHNGR</sequence>
<feature type="compositionally biased region" description="Polar residues" evidence="1">
    <location>
        <begin position="225"/>
        <end position="244"/>
    </location>
</feature>
<dbReference type="InterPro" id="IPR051534">
    <property type="entry name" value="CBASS_pafABC_assoc_protein"/>
</dbReference>
<dbReference type="EMBL" id="FNSH01000001">
    <property type="protein sequence ID" value="SEB70388.1"/>
    <property type="molecule type" value="Genomic_DNA"/>
</dbReference>
<evidence type="ECO:0000313" key="4">
    <source>
        <dbReference type="Proteomes" id="UP000183687"/>
    </source>
</evidence>
<gene>
    <name evidence="3" type="ORF">SAMN04489746_0910</name>
</gene>
<dbReference type="PANTHER" id="PTHR34580:SF1">
    <property type="entry name" value="PROTEIN PAFC"/>
    <property type="match status" value="1"/>
</dbReference>
<dbReference type="GO" id="GO:0000502">
    <property type="term" value="C:proteasome complex"/>
    <property type="evidence" value="ECO:0007669"/>
    <property type="project" value="UniProtKB-KW"/>
</dbReference>
<dbReference type="RefSeq" id="WP_002562924.1">
    <property type="nucleotide sequence ID" value="NZ_FNSH01000001.1"/>
</dbReference>
<feature type="region of interest" description="Disordered" evidence="1">
    <location>
        <begin position="224"/>
        <end position="244"/>
    </location>
</feature>
<evidence type="ECO:0000256" key="1">
    <source>
        <dbReference type="SAM" id="MobiDB-lite"/>
    </source>
</evidence>
<dbReference type="PANTHER" id="PTHR34580">
    <property type="match status" value="1"/>
</dbReference>
<keyword evidence="3" id="KW-0647">Proteasome</keyword>